<dbReference type="OrthoDB" id="5653858at2"/>
<dbReference type="AlphaFoldDB" id="A0A0W0RDE8"/>
<reference evidence="1 2" key="1">
    <citation type="submission" date="2015-11" db="EMBL/GenBank/DDBJ databases">
        <title>Genomic analysis of 38 Legionella species identifies large and diverse effector repertoires.</title>
        <authorList>
            <person name="Burstein D."/>
            <person name="Amaro F."/>
            <person name="Zusman T."/>
            <person name="Lifshitz Z."/>
            <person name="Cohen O."/>
            <person name="Gilbert J.A."/>
            <person name="Pupko T."/>
            <person name="Shuman H.A."/>
            <person name="Segal G."/>
        </authorList>
    </citation>
    <scope>NUCLEOTIDE SEQUENCE [LARGE SCALE GENOMIC DNA]</scope>
    <source>
        <strain evidence="1 2">WIGA</strain>
    </source>
</reference>
<evidence type="ECO:0000313" key="1">
    <source>
        <dbReference type="EMBL" id="KTC69124.1"/>
    </source>
</evidence>
<dbReference type="EMBL" id="LNXU01000049">
    <property type="protein sequence ID" value="KTC69124.1"/>
    <property type="molecule type" value="Genomic_DNA"/>
</dbReference>
<gene>
    <name evidence="1" type="ORF">Lboz_3266</name>
</gene>
<sequence length="73" mass="8541">MHMKFFEQKSDTKKDKEKRIQFVLNLYSVLSRDPSINNEMKQKILIGSLLHTNLSVKEIKEDIVNGYIPSNNC</sequence>
<comment type="caution">
    <text evidence="1">The sequence shown here is derived from an EMBL/GenBank/DDBJ whole genome shotgun (WGS) entry which is preliminary data.</text>
</comment>
<dbReference type="RefSeq" id="WP_058460808.1">
    <property type="nucleotide sequence ID" value="NZ_CAAAIY010000014.1"/>
</dbReference>
<name>A0A0W0RDE8_LEGBO</name>
<evidence type="ECO:0000313" key="2">
    <source>
        <dbReference type="Proteomes" id="UP000054695"/>
    </source>
</evidence>
<protein>
    <submittedName>
        <fullName evidence="1">Uncharacterized protein</fullName>
    </submittedName>
</protein>
<accession>A0A0W0RDE8</accession>
<dbReference type="Proteomes" id="UP000054695">
    <property type="component" value="Unassembled WGS sequence"/>
</dbReference>
<keyword evidence="2" id="KW-1185">Reference proteome</keyword>
<dbReference type="STRING" id="447.Lboz_3266"/>
<organism evidence="1 2">
    <name type="scientific">Legionella bozemanae</name>
    <name type="common">Fluoribacter bozemanae</name>
    <dbReference type="NCBI Taxonomy" id="447"/>
    <lineage>
        <taxon>Bacteria</taxon>
        <taxon>Pseudomonadati</taxon>
        <taxon>Pseudomonadota</taxon>
        <taxon>Gammaproteobacteria</taxon>
        <taxon>Legionellales</taxon>
        <taxon>Legionellaceae</taxon>
        <taxon>Legionella</taxon>
    </lineage>
</organism>
<proteinExistence type="predicted"/>
<dbReference type="PATRIC" id="fig|447.4.peg.3488"/>